<reference evidence="1" key="1">
    <citation type="submission" date="2022-01" db="EMBL/GenBank/DDBJ databases">
        <authorList>
            <person name="King R."/>
        </authorList>
    </citation>
    <scope>NUCLEOTIDE SEQUENCE</scope>
</reference>
<proteinExistence type="predicted"/>
<dbReference type="AlphaFoldDB" id="A0A9P0ME89"/>
<dbReference type="Proteomes" id="UP001152798">
    <property type="component" value="Chromosome 3"/>
</dbReference>
<organism evidence="1 2">
    <name type="scientific">Nezara viridula</name>
    <name type="common">Southern green stink bug</name>
    <name type="synonym">Cimex viridulus</name>
    <dbReference type="NCBI Taxonomy" id="85310"/>
    <lineage>
        <taxon>Eukaryota</taxon>
        <taxon>Metazoa</taxon>
        <taxon>Ecdysozoa</taxon>
        <taxon>Arthropoda</taxon>
        <taxon>Hexapoda</taxon>
        <taxon>Insecta</taxon>
        <taxon>Pterygota</taxon>
        <taxon>Neoptera</taxon>
        <taxon>Paraneoptera</taxon>
        <taxon>Hemiptera</taxon>
        <taxon>Heteroptera</taxon>
        <taxon>Panheteroptera</taxon>
        <taxon>Pentatomomorpha</taxon>
        <taxon>Pentatomoidea</taxon>
        <taxon>Pentatomidae</taxon>
        <taxon>Pentatominae</taxon>
        <taxon>Nezara</taxon>
    </lineage>
</organism>
<name>A0A9P0ME89_NEZVI</name>
<dbReference type="EMBL" id="OV725079">
    <property type="protein sequence ID" value="CAH1396383.1"/>
    <property type="molecule type" value="Genomic_DNA"/>
</dbReference>
<accession>A0A9P0ME89</accession>
<evidence type="ECO:0000313" key="1">
    <source>
        <dbReference type="EMBL" id="CAH1396383.1"/>
    </source>
</evidence>
<gene>
    <name evidence="1" type="ORF">NEZAVI_LOCUS6463</name>
</gene>
<keyword evidence="2" id="KW-1185">Reference proteome</keyword>
<protein>
    <submittedName>
        <fullName evidence="1">Uncharacterized protein</fullName>
    </submittedName>
</protein>
<evidence type="ECO:0000313" key="2">
    <source>
        <dbReference type="Proteomes" id="UP001152798"/>
    </source>
</evidence>
<sequence length="130" mass="14153">MNIKQELNPLKRAISKNCPLPLFSRKEEGFESRINYQEPDRDGRRSKGGFFVGAWGPAGRSGQAICMGPLGRSGLISRRPALPPRRNNLLTCPLYLHNTVSALLLVSSSGSPRKIVFGLLSNSGGTAVLY</sequence>